<protein>
    <submittedName>
        <fullName evidence="1">Uncharacterized protein</fullName>
    </submittedName>
</protein>
<dbReference type="EMBL" id="SRLO01000249">
    <property type="protein sequence ID" value="TNN64613.1"/>
    <property type="molecule type" value="Genomic_DNA"/>
</dbReference>
<evidence type="ECO:0000313" key="1">
    <source>
        <dbReference type="EMBL" id="TNN64613.1"/>
    </source>
</evidence>
<proteinExistence type="predicted"/>
<organism evidence="1 2">
    <name type="scientific">Liparis tanakae</name>
    <name type="common">Tanaka's snailfish</name>
    <dbReference type="NCBI Taxonomy" id="230148"/>
    <lineage>
        <taxon>Eukaryota</taxon>
        <taxon>Metazoa</taxon>
        <taxon>Chordata</taxon>
        <taxon>Craniata</taxon>
        <taxon>Vertebrata</taxon>
        <taxon>Euteleostomi</taxon>
        <taxon>Actinopterygii</taxon>
        <taxon>Neopterygii</taxon>
        <taxon>Teleostei</taxon>
        <taxon>Neoteleostei</taxon>
        <taxon>Acanthomorphata</taxon>
        <taxon>Eupercaria</taxon>
        <taxon>Perciformes</taxon>
        <taxon>Cottioidei</taxon>
        <taxon>Cottales</taxon>
        <taxon>Liparidae</taxon>
        <taxon>Liparis</taxon>
    </lineage>
</organism>
<evidence type="ECO:0000313" key="2">
    <source>
        <dbReference type="Proteomes" id="UP000314294"/>
    </source>
</evidence>
<keyword evidence="2" id="KW-1185">Reference proteome</keyword>
<name>A0A4Z2HI40_9TELE</name>
<reference evidence="1 2" key="1">
    <citation type="submission" date="2019-03" db="EMBL/GenBank/DDBJ databases">
        <title>First draft genome of Liparis tanakae, snailfish: a comprehensive survey of snailfish specific genes.</title>
        <authorList>
            <person name="Kim W."/>
            <person name="Song I."/>
            <person name="Jeong J.-H."/>
            <person name="Kim D."/>
            <person name="Kim S."/>
            <person name="Ryu S."/>
            <person name="Song J.Y."/>
            <person name="Lee S.K."/>
        </authorList>
    </citation>
    <scope>NUCLEOTIDE SEQUENCE [LARGE SCALE GENOMIC DNA]</scope>
    <source>
        <tissue evidence="1">Muscle</tissue>
    </source>
</reference>
<dbReference type="AlphaFoldDB" id="A0A4Z2HI40"/>
<comment type="caution">
    <text evidence="1">The sequence shown here is derived from an EMBL/GenBank/DDBJ whole genome shotgun (WGS) entry which is preliminary data.</text>
</comment>
<accession>A0A4Z2HI40</accession>
<sequence length="71" mass="7755">MLMHERDDGRIYKATYVGKRFIKSLAEPGVGGGSFEAKDFICPPSHSDSLSGDPLEKLTVSRIPFSIVLVS</sequence>
<dbReference type="Proteomes" id="UP000314294">
    <property type="component" value="Unassembled WGS sequence"/>
</dbReference>
<gene>
    <name evidence="1" type="ORF">EYF80_025122</name>
</gene>